<dbReference type="OrthoDB" id="11469at2157"/>
<dbReference type="InterPro" id="IPR003838">
    <property type="entry name" value="ABC3_permease_C"/>
</dbReference>
<feature type="transmembrane region" description="Helical" evidence="7">
    <location>
        <begin position="21"/>
        <end position="42"/>
    </location>
</feature>
<keyword evidence="4 7" id="KW-1133">Transmembrane helix</keyword>
<sequence length="404" mass="43169">MLSLKQSIKIAIGSIGSAKMRSALTTLGIVIGIAAVIANVSLGASFSQYFTEEIGSVGNNFIIIEGKTSNLLHDNELELVKTTPGITGVSPMSQQVAEVKYLSTTRQISVQGVSADYGEVANIPMESGSFLNDKDKYVAVLGSDVAYEKFGRPVSEKNTIEMTFVKANGETVTQNFKVKGIIASPETSLIQSGIESDVRIFIPVSTMNEIMGEDYYWGFFASAESMESISEVTDEVDRRLARNLGVPYRDIGNADAKPYSLFNQEEILEQVDQLSAAIGSLLTAVALISLIVGSIGIMNIMLVTVTERTNEIGIMKSLGYKNHEVLSLFIVESMMVGLIGGIFGTVLGVVGAYIVVGVMGMPHVFPLGMIFIGVAVSIVVGLLAGAYPANKAAKMNPVDALRHE</sequence>
<evidence type="ECO:0000256" key="4">
    <source>
        <dbReference type="ARBA" id="ARBA00022989"/>
    </source>
</evidence>
<dbReference type="GO" id="GO:0005886">
    <property type="term" value="C:plasma membrane"/>
    <property type="evidence" value="ECO:0007669"/>
    <property type="project" value="UniProtKB-SubCell"/>
</dbReference>
<evidence type="ECO:0000313" key="11">
    <source>
        <dbReference type="Proteomes" id="UP000297295"/>
    </source>
</evidence>
<name>A0A4E0Q5Y6_9EURY</name>
<feature type="domain" description="ABC3 transporter permease C-terminal" evidence="8">
    <location>
        <begin position="285"/>
        <end position="397"/>
    </location>
</feature>
<evidence type="ECO:0000256" key="2">
    <source>
        <dbReference type="ARBA" id="ARBA00022475"/>
    </source>
</evidence>
<dbReference type="PANTHER" id="PTHR30572">
    <property type="entry name" value="MEMBRANE COMPONENT OF TRANSPORTER-RELATED"/>
    <property type="match status" value="1"/>
</dbReference>
<gene>
    <name evidence="10" type="ORF">CUN85_04810</name>
</gene>
<proteinExistence type="inferred from homology"/>
<keyword evidence="5 7" id="KW-0472">Membrane</keyword>
<protein>
    <submittedName>
        <fullName evidence="10">ABC transporter permease</fullName>
    </submittedName>
</protein>
<evidence type="ECO:0000259" key="9">
    <source>
        <dbReference type="Pfam" id="PF12704"/>
    </source>
</evidence>
<dbReference type="RefSeq" id="WP_135389200.1">
    <property type="nucleotide sequence ID" value="NZ_PGGK01000004.1"/>
</dbReference>
<feature type="transmembrane region" description="Helical" evidence="7">
    <location>
        <begin position="326"/>
        <end position="355"/>
    </location>
</feature>
<dbReference type="EMBL" id="PGGK01000004">
    <property type="protein sequence ID" value="TGC09687.1"/>
    <property type="molecule type" value="Genomic_DNA"/>
</dbReference>
<evidence type="ECO:0000313" key="10">
    <source>
        <dbReference type="EMBL" id="TGC09687.1"/>
    </source>
</evidence>
<evidence type="ECO:0000256" key="7">
    <source>
        <dbReference type="SAM" id="Phobius"/>
    </source>
</evidence>
<feature type="transmembrane region" description="Helical" evidence="7">
    <location>
        <begin position="281"/>
        <end position="305"/>
    </location>
</feature>
<dbReference type="Pfam" id="PF12704">
    <property type="entry name" value="MacB_PCD"/>
    <property type="match status" value="1"/>
</dbReference>
<dbReference type="Pfam" id="PF02687">
    <property type="entry name" value="FtsX"/>
    <property type="match status" value="1"/>
</dbReference>
<dbReference type="GO" id="GO:0022857">
    <property type="term" value="F:transmembrane transporter activity"/>
    <property type="evidence" value="ECO:0007669"/>
    <property type="project" value="TreeGrafter"/>
</dbReference>
<feature type="transmembrane region" description="Helical" evidence="7">
    <location>
        <begin position="367"/>
        <end position="387"/>
    </location>
</feature>
<evidence type="ECO:0000256" key="5">
    <source>
        <dbReference type="ARBA" id="ARBA00023136"/>
    </source>
</evidence>
<keyword evidence="11" id="KW-1185">Reference proteome</keyword>
<comment type="similarity">
    <text evidence="6">Belongs to the ABC-4 integral membrane protein family.</text>
</comment>
<dbReference type="AlphaFoldDB" id="A0A4E0Q5Y6"/>
<accession>A0A4E0Q5Y6</accession>
<dbReference type="InterPro" id="IPR050250">
    <property type="entry name" value="Macrolide_Exporter_MacB"/>
</dbReference>
<dbReference type="InterPro" id="IPR025857">
    <property type="entry name" value="MacB_PCD"/>
</dbReference>
<keyword evidence="2" id="KW-1003">Cell membrane</keyword>
<organism evidence="10 11">
    <name type="scientific">Methanolobus halotolerans</name>
    <dbReference type="NCBI Taxonomy" id="2052935"/>
    <lineage>
        <taxon>Archaea</taxon>
        <taxon>Methanobacteriati</taxon>
        <taxon>Methanobacteriota</taxon>
        <taxon>Stenosarchaea group</taxon>
        <taxon>Methanomicrobia</taxon>
        <taxon>Methanosarcinales</taxon>
        <taxon>Methanosarcinaceae</taxon>
        <taxon>Methanolobus</taxon>
    </lineage>
</organism>
<evidence type="ECO:0000256" key="6">
    <source>
        <dbReference type="ARBA" id="ARBA00038076"/>
    </source>
</evidence>
<reference evidence="10 11" key="1">
    <citation type="submission" date="2017-11" db="EMBL/GenBank/DDBJ databases">
        <title>Isolation and Characterization of Methanogenic Archaea from Saline Meromictic Lake at Siberia.</title>
        <authorList>
            <person name="Shen Y."/>
            <person name="Huang H.-H."/>
            <person name="Lai M.-C."/>
            <person name="Chen S.-C."/>
        </authorList>
    </citation>
    <scope>NUCLEOTIDE SEQUENCE [LARGE SCALE GENOMIC DNA]</scope>
    <source>
        <strain evidence="10 11">SY-01</strain>
    </source>
</reference>
<dbReference type="Proteomes" id="UP000297295">
    <property type="component" value="Unassembled WGS sequence"/>
</dbReference>
<comment type="caution">
    <text evidence="10">The sequence shown here is derived from an EMBL/GenBank/DDBJ whole genome shotgun (WGS) entry which is preliminary data.</text>
</comment>
<dbReference type="PANTHER" id="PTHR30572:SF4">
    <property type="entry name" value="ABC TRANSPORTER PERMEASE YTRF"/>
    <property type="match status" value="1"/>
</dbReference>
<comment type="subcellular location">
    <subcellularLocation>
        <location evidence="1">Cell membrane</location>
        <topology evidence="1">Multi-pass membrane protein</topology>
    </subcellularLocation>
</comment>
<evidence type="ECO:0000256" key="1">
    <source>
        <dbReference type="ARBA" id="ARBA00004651"/>
    </source>
</evidence>
<feature type="domain" description="MacB-like periplasmic core" evidence="9">
    <location>
        <begin position="22"/>
        <end position="238"/>
    </location>
</feature>
<evidence type="ECO:0000256" key="3">
    <source>
        <dbReference type="ARBA" id="ARBA00022692"/>
    </source>
</evidence>
<evidence type="ECO:0000259" key="8">
    <source>
        <dbReference type="Pfam" id="PF02687"/>
    </source>
</evidence>
<keyword evidence="3 7" id="KW-0812">Transmembrane</keyword>